<organism evidence="1 2">
    <name type="scientific">Trabulsiella odontotermitis</name>
    <dbReference type="NCBI Taxonomy" id="379893"/>
    <lineage>
        <taxon>Bacteria</taxon>
        <taxon>Pseudomonadati</taxon>
        <taxon>Pseudomonadota</taxon>
        <taxon>Gammaproteobacteria</taxon>
        <taxon>Enterobacterales</taxon>
        <taxon>Enterobacteriaceae</taxon>
        <taxon>Trabulsiella</taxon>
    </lineage>
</organism>
<dbReference type="RefSeq" id="WP_049857345.1">
    <property type="nucleotide sequence ID" value="NZ_JNGI01000074.1"/>
</dbReference>
<dbReference type="EMBL" id="JNGI01000074">
    <property type="protein sequence ID" value="KNC92683.1"/>
    <property type="molecule type" value="Genomic_DNA"/>
</dbReference>
<evidence type="ECO:0000313" key="2">
    <source>
        <dbReference type="Proteomes" id="UP000037393"/>
    </source>
</evidence>
<dbReference type="Proteomes" id="UP000037393">
    <property type="component" value="Unassembled WGS sequence"/>
</dbReference>
<dbReference type="InterPro" id="IPR005624">
    <property type="entry name" value="PduO/GlcC-like"/>
</dbReference>
<dbReference type="STRING" id="379893.GCA_001297775_03883"/>
<dbReference type="PANTHER" id="PTHR34309">
    <property type="entry name" value="SLR1406 PROTEIN"/>
    <property type="match status" value="1"/>
</dbReference>
<keyword evidence="2" id="KW-1185">Reference proteome</keyword>
<evidence type="ECO:0000313" key="1">
    <source>
        <dbReference type="EMBL" id="KNC92683.1"/>
    </source>
</evidence>
<protein>
    <recommendedName>
        <fullName evidence="3">Heme-binding protein</fullName>
    </recommendedName>
</protein>
<dbReference type="OrthoDB" id="9800768at2"/>
<reference evidence="1 2" key="1">
    <citation type="journal article" date="2015" name="Appl. Environ. Microbiol.">
        <title>The Enterobacterium Trabulsiella odontotermitis Presents Novel Adaptations Related to Its Association with Fungus-Growing Termites.</title>
        <authorList>
            <person name="Sapountzis P."/>
            <person name="Gruntjes T."/>
            <person name="Otani S."/>
            <person name="Estevez J."/>
            <person name="da Costa R.R."/>
            <person name="Plunkett G.3rd."/>
            <person name="Perna N.T."/>
            <person name="Poulsen M."/>
        </authorList>
    </citation>
    <scope>NUCLEOTIDE SEQUENCE [LARGE SCALE GENOMIC DNA]</scope>
    <source>
        <strain evidence="1 2">12</strain>
    </source>
</reference>
<gene>
    <name evidence="1" type="ORF">GM31_22200</name>
</gene>
<dbReference type="InterPro" id="IPR038084">
    <property type="entry name" value="PduO/GlcC-like_sf"/>
</dbReference>
<comment type="caution">
    <text evidence="1">The sequence shown here is derived from an EMBL/GenBank/DDBJ whole genome shotgun (WGS) entry which is preliminary data.</text>
</comment>
<dbReference type="PATRIC" id="fig|379893.4.peg.4498"/>
<name>A0A0L0GW47_9ENTR</name>
<dbReference type="AlphaFoldDB" id="A0A0L0GW47"/>
<evidence type="ECO:0008006" key="3">
    <source>
        <dbReference type="Google" id="ProtNLM"/>
    </source>
</evidence>
<dbReference type="Gene3D" id="3.30.450.150">
    <property type="entry name" value="Haem-degrading domain"/>
    <property type="match status" value="1"/>
</dbReference>
<accession>A0A0L0GW47</accession>
<sequence>MTTLTLQQARRAQEYALTLAETQYNQRPLSVAVCDATGELLCFARMDNAKLLTVELTQRKAHTSSRMGCTTQAFLQRLQKEQLDISYFADPRFTALPGGVPVMHDGKCLGAVAVGGLSAVEDHDAAAAVAALLTEEIAQ</sequence>
<proteinExistence type="predicted"/>
<dbReference type="SUPFAM" id="SSF143744">
    <property type="entry name" value="GlcG-like"/>
    <property type="match status" value="1"/>
</dbReference>
<dbReference type="PANTHER" id="PTHR34309:SF1">
    <property type="entry name" value="PROTEIN GLCG"/>
    <property type="match status" value="1"/>
</dbReference>
<dbReference type="InterPro" id="IPR052517">
    <property type="entry name" value="GlcG_carb_metab_protein"/>
</dbReference>
<dbReference type="Pfam" id="PF03928">
    <property type="entry name" value="HbpS-like"/>
    <property type="match status" value="1"/>
</dbReference>